<evidence type="ECO:0000256" key="2">
    <source>
        <dbReference type="ARBA" id="ARBA00022980"/>
    </source>
</evidence>
<dbReference type="GO" id="GO:0006412">
    <property type="term" value="P:translation"/>
    <property type="evidence" value="ECO:0007669"/>
    <property type="project" value="InterPro"/>
</dbReference>
<dbReference type="GO" id="GO:0003735">
    <property type="term" value="F:structural constituent of ribosome"/>
    <property type="evidence" value="ECO:0007669"/>
    <property type="project" value="InterPro"/>
</dbReference>
<evidence type="ECO:0000313" key="5">
    <source>
        <dbReference type="EMBL" id="KAJ8446784.1"/>
    </source>
</evidence>
<accession>A0A9Q1KPY1</accession>
<evidence type="ECO:0000313" key="6">
    <source>
        <dbReference type="Proteomes" id="UP001153076"/>
    </source>
</evidence>
<dbReference type="InterPro" id="IPR002675">
    <property type="entry name" value="Ribosomal_eL38"/>
</dbReference>
<sequence>MPKQIHEIKDFLLTARRKDARSVKIKRSKDVVKFKVRCSKYLYTLCVFDSEKADKLKQSLPPVSTRRLLNKAKLPEGVKFFNIYGTSYDTPFDFCYGSETSPTNDYSEICHTLADGFDAVQRAESRLVIDNSCGTKLCFSSFRNGWVQTAPSIQNIHKHPRLSMLH</sequence>
<reference evidence="5" key="1">
    <citation type="submission" date="2022-04" db="EMBL/GenBank/DDBJ databases">
        <title>Carnegiea gigantea Genome sequencing and assembly v2.</title>
        <authorList>
            <person name="Copetti D."/>
            <person name="Sanderson M.J."/>
            <person name="Burquez A."/>
            <person name="Wojciechowski M.F."/>
        </authorList>
    </citation>
    <scope>NUCLEOTIDE SEQUENCE</scope>
    <source>
        <strain evidence="5">SGP5-SGP5p</strain>
        <tissue evidence="5">Aerial part</tissue>
    </source>
</reference>
<name>A0A9Q1KPY1_9CARY</name>
<evidence type="ECO:0000256" key="4">
    <source>
        <dbReference type="RuleBase" id="RU003445"/>
    </source>
</evidence>
<evidence type="ECO:0000256" key="1">
    <source>
        <dbReference type="ARBA" id="ARBA00007803"/>
    </source>
</evidence>
<dbReference type="AlphaFoldDB" id="A0A9Q1KPY1"/>
<dbReference type="OrthoDB" id="10258478at2759"/>
<organism evidence="5 6">
    <name type="scientific">Carnegiea gigantea</name>
    <dbReference type="NCBI Taxonomy" id="171969"/>
    <lineage>
        <taxon>Eukaryota</taxon>
        <taxon>Viridiplantae</taxon>
        <taxon>Streptophyta</taxon>
        <taxon>Embryophyta</taxon>
        <taxon>Tracheophyta</taxon>
        <taxon>Spermatophyta</taxon>
        <taxon>Magnoliopsida</taxon>
        <taxon>eudicotyledons</taxon>
        <taxon>Gunneridae</taxon>
        <taxon>Pentapetalae</taxon>
        <taxon>Caryophyllales</taxon>
        <taxon>Cactineae</taxon>
        <taxon>Cactaceae</taxon>
        <taxon>Cactoideae</taxon>
        <taxon>Echinocereeae</taxon>
        <taxon>Carnegiea</taxon>
    </lineage>
</organism>
<dbReference type="FunFam" id="3.30.720.90:FF:000001">
    <property type="entry name" value="60S ribosomal protein L38"/>
    <property type="match status" value="1"/>
</dbReference>
<dbReference type="EMBL" id="JAKOGI010000048">
    <property type="protein sequence ID" value="KAJ8446784.1"/>
    <property type="molecule type" value="Genomic_DNA"/>
</dbReference>
<keyword evidence="2 4" id="KW-0689">Ribosomal protein</keyword>
<proteinExistence type="inferred from homology"/>
<keyword evidence="6" id="KW-1185">Reference proteome</keyword>
<protein>
    <recommendedName>
        <fullName evidence="7">60S ribosomal protein L38</fullName>
    </recommendedName>
</protein>
<dbReference type="InterPro" id="IPR038464">
    <property type="entry name" value="Ribosomal_eL38_sf"/>
</dbReference>
<dbReference type="Pfam" id="PF01781">
    <property type="entry name" value="Ribosomal_L38e"/>
    <property type="match status" value="1"/>
</dbReference>
<dbReference type="PANTHER" id="PTHR10965:SF10">
    <property type="entry name" value="60S RIBOSOMAL PROTEIN L38"/>
    <property type="match status" value="1"/>
</dbReference>
<comment type="similarity">
    <text evidence="1 4">Belongs to the eukaryotic ribosomal protein eL38 family.</text>
</comment>
<evidence type="ECO:0000256" key="3">
    <source>
        <dbReference type="ARBA" id="ARBA00023274"/>
    </source>
</evidence>
<dbReference type="GO" id="GO:0022625">
    <property type="term" value="C:cytosolic large ribosomal subunit"/>
    <property type="evidence" value="ECO:0007669"/>
    <property type="project" value="TreeGrafter"/>
</dbReference>
<dbReference type="Gene3D" id="3.30.720.90">
    <property type="match status" value="1"/>
</dbReference>
<dbReference type="GO" id="GO:0022618">
    <property type="term" value="P:protein-RNA complex assembly"/>
    <property type="evidence" value="ECO:0007669"/>
    <property type="project" value="TreeGrafter"/>
</dbReference>
<comment type="caution">
    <text evidence="5">The sequence shown here is derived from an EMBL/GenBank/DDBJ whole genome shotgun (WGS) entry which is preliminary data.</text>
</comment>
<gene>
    <name evidence="5" type="ORF">Cgig2_016094</name>
</gene>
<keyword evidence="3 4" id="KW-0687">Ribonucleoprotein</keyword>
<evidence type="ECO:0008006" key="7">
    <source>
        <dbReference type="Google" id="ProtNLM"/>
    </source>
</evidence>
<dbReference type="Proteomes" id="UP001153076">
    <property type="component" value="Unassembled WGS sequence"/>
</dbReference>
<dbReference type="PANTHER" id="PTHR10965">
    <property type="entry name" value="60S RIBOSOMAL PROTEIN L38"/>
    <property type="match status" value="1"/>
</dbReference>